<evidence type="ECO:0000256" key="5">
    <source>
        <dbReference type="ARBA" id="ARBA00023295"/>
    </source>
</evidence>
<dbReference type="InterPro" id="IPR001547">
    <property type="entry name" value="Glyco_hydro_5"/>
</dbReference>
<evidence type="ECO:0000256" key="6">
    <source>
        <dbReference type="RuleBase" id="RU361153"/>
    </source>
</evidence>
<keyword evidence="4 6" id="KW-0378">Hydrolase</keyword>
<reference evidence="9" key="2">
    <citation type="submission" date="2023-05" db="EMBL/GenBank/DDBJ databases">
        <authorList>
            <consortium name="Lawrence Berkeley National Laboratory"/>
            <person name="Steindorff A."/>
            <person name="Hensen N."/>
            <person name="Bonometti L."/>
            <person name="Westerberg I."/>
            <person name="Brannstrom I.O."/>
            <person name="Guillou S."/>
            <person name="Cros-Aarteil S."/>
            <person name="Calhoun S."/>
            <person name="Haridas S."/>
            <person name="Kuo A."/>
            <person name="Mondo S."/>
            <person name="Pangilinan J."/>
            <person name="Riley R."/>
            <person name="Labutti K."/>
            <person name="Andreopoulos B."/>
            <person name="Lipzen A."/>
            <person name="Chen C."/>
            <person name="Yanf M."/>
            <person name="Daum C."/>
            <person name="Ng V."/>
            <person name="Clum A."/>
            <person name="Ohm R."/>
            <person name="Martin F."/>
            <person name="Silar P."/>
            <person name="Natvig D."/>
            <person name="Lalanne C."/>
            <person name="Gautier V."/>
            <person name="Ament-Velasquez S.L."/>
            <person name="Kruys A."/>
            <person name="Hutchinson M.I."/>
            <person name="Powell A.J."/>
            <person name="Barry K."/>
            <person name="Miller A.N."/>
            <person name="Grigoriev I.V."/>
            <person name="Debuchy R."/>
            <person name="Gladieux P."/>
            <person name="Thoren M.H."/>
            <person name="Johannesson H."/>
        </authorList>
    </citation>
    <scope>NUCLEOTIDE SEQUENCE</scope>
    <source>
        <strain evidence="9">CBS 532.94</strain>
    </source>
</reference>
<name>A0AAN7C616_9PEZI</name>
<evidence type="ECO:0000256" key="3">
    <source>
        <dbReference type="ARBA" id="ARBA00012601"/>
    </source>
</evidence>
<comment type="similarity">
    <text evidence="2 6">Belongs to the glycosyl hydrolase 5 (cellulase A) family.</text>
</comment>
<dbReference type="PANTHER" id="PTHR34142:SF1">
    <property type="entry name" value="GLYCOSIDE HYDROLASE FAMILY 5 DOMAIN-CONTAINING PROTEIN"/>
    <property type="match status" value="1"/>
</dbReference>
<evidence type="ECO:0000256" key="2">
    <source>
        <dbReference type="ARBA" id="ARBA00005641"/>
    </source>
</evidence>
<dbReference type="Proteomes" id="UP001303760">
    <property type="component" value="Unassembled WGS sequence"/>
</dbReference>
<evidence type="ECO:0000313" key="9">
    <source>
        <dbReference type="EMBL" id="KAK4235900.1"/>
    </source>
</evidence>
<dbReference type="InterPro" id="IPR017853">
    <property type="entry name" value="GH"/>
</dbReference>
<dbReference type="AlphaFoldDB" id="A0AAN7C616"/>
<feature type="chain" id="PRO_5042899586" description="cellulase" evidence="7">
    <location>
        <begin position="21"/>
        <end position="389"/>
    </location>
</feature>
<evidence type="ECO:0000256" key="1">
    <source>
        <dbReference type="ARBA" id="ARBA00000966"/>
    </source>
</evidence>
<dbReference type="SUPFAM" id="SSF51445">
    <property type="entry name" value="(Trans)glycosidases"/>
    <property type="match status" value="1"/>
</dbReference>
<keyword evidence="10" id="KW-1185">Reference proteome</keyword>
<evidence type="ECO:0000259" key="8">
    <source>
        <dbReference type="Pfam" id="PF00150"/>
    </source>
</evidence>
<proteinExistence type="inferred from homology"/>
<dbReference type="PROSITE" id="PS00659">
    <property type="entry name" value="GLYCOSYL_HYDROL_F5"/>
    <property type="match status" value="1"/>
</dbReference>
<dbReference type="GO" id="GO:0009251">
    <property type="term" value="P:glucan catabolic process"/>
    <property type="evidence" value="ECO:0007669"/>
    <property type="project" value="TreeGrafter"/>
</dbReference>
<dbReference type="Gene3D" id="3.20.20.80">
    <property type="entry name" value="Glycosidases"/>
    <property type="match status" value="1"/>
</dbReference>
<accession>A0AAN7C616</accession>
<dbReference type="EC" id="3.2.1.4" evidence="3"/>
<evidence type="ECO:0000313" key="10">
    <source>
        <dbReference type="Proteomes" id="UP001303760"/>
    </source>
</evidence>
<keyword evidence="5 6" id="KW-0326">Glycosidase</keyword>
<comment type="caution">
    <text evidence="9">The sequence shown here is derived from an EMBL/GenBank/DDBJ whole genome shotgun (WGS) entry which is preliminary data.</text>
</comment>
<keyword evidence="7" id="KW-0732">Signal</keyword>
<reference evidence="9" key="1">
    <citation type="journal article" date="2023" name="Mol. Phylogenet. Evol.">
        <title>Genome-scale phylogeny and comparative genomics of the fungal order Sordariales.</title>
        <authorList>
            <person name="Hensen N."/>
            <person name="Bonometti L."/>
            <person name="Westerberg I."/>
            <person name="Brannstrom I.O."/>
            <person name="Guillou S."/>
            <person name="Cros-Aarteil S."/>
            <person name="Calhoun S."/>
            <person name="Haridas S."/>
            <person name="Kuo A."/>
            <person name="Mondo S."/>
            <person name="Pangilinan J."/>
            <person name="Riley R."/>
            <person name="LaButti K."/>
            <person name="Andreopoulos B."/>
            <person name="Lipzen A."/>
            <person name="Chen C."/>
            <person name="Yan M."/>
            <person name="Daum C."/>
            <person name="Ng V."/>
            <person name="Clum A."/>
            <person name="Steindorff A."/>
            <person name="Ohm R.A."/>
            <person name="Martin F."/>
            <person name="Silar P."/>
            <person name="Natvig D.O."/>
            <person name="Lalanne C."/>
            <person name="Gautier V."/>
            <person name="Ament-Velasquez S.L."/>
            <person name="Kruys A."/>
            <person name="Hutchinson M.I."/>
            <person name="Powell A.J."/>
            <person name="Barry K."/>
            <person name="Miller A.N."/>
            <person name="Grigoriev I.V."/>
            <person name="Debuchy R."/>
            <person name="Gladieux P."/>
            <person name="Hiltunen Thoren M."/>
            <person name="Johannesson H."/>
        </authorList>
    </citation>
    <scope>NUCLEOTIDE SEQUENCE</scope>
    <source>
        <strain evidence="9">CBS 532.94</strain>
    </source>
</reference>
<dbReference type="InterPro" id="IPR018087">
    <property type="entry name" value="Glyco_hydro_5_CS"/>
</dbReference>
<dbReference type="Pfam" id="PF00150">
    <property type="entry name" value="Cellulase"/>
    <property type="match status" value="1"/>
</dbReference>
<dbReference type="EMBL" id="MU860229">
    <property type="protein sequence ID" value="KAK4235900.1"/>
    <property type="molecule type" value="Genomic_DNA"/>
</dbReference>
<feature type="signal peptide" evidence="7">
    <location>
        <begin position="1"/>
        <end position="20"/>
    </location>
</feature>
<evidence type="ECO:0000256" key="7">
    <source>
        <dbReference type="SAM" id="SignalP"/>
    </source>
</evidence>
<comment type="catalytic activity">
    <reaction evidence="1">
        <text>Endohydrolysis of (1-&gt;4)-beta-D-glucosidic linkages in cellulose, lichenin and cereal beta-D-glucans.</text>
        <dbReference type="EC" id="3.2.1.4"/>
    </reaction>
</comment>
<feature type="domain" description="Glycoside hydrolase family 5" evidence="8">
    <location>
        <begin position="46"/>
        <end position="323"/>
    </location>
</feature>
<gene>
    <name evidence="9" type="ORF">C8A03DRAFT_17397</name>
</gene>
<protein>
    <recommendedName>
        <fullName evidence="3">cellulase</fullName>
        <ecNumber evidence="3">3.2.1.4</ecNumber>
    </recommendedName>
</protein>
<sequence length="389" mass="41951">MRFSNTSAAVCAALLPRAAATIYYAGVAQSSGEFGVWSATATKGTGLPGRFGVDYQFISTSGVDIMTDQHKVNLHRVAFLLERMCPPSYGLGAKFNETHFDYFKQAVDYITKTKGAYAILDPHNYMRYNDPSSQPFSGSVIGNTLDPTAATTTQFGAFWGELAARFRTNEKVIFGLMNEPHDMPSSLLVANLQAAIDAIRKEGAKNLIIAPGNSWTGGHSWTEGGAEASSNWIHKLADPEENLAIDIHEYLDEDFSGGHAACTQDPATNLAGVTAWLKEHKLKAFVTEFGGSNTTACTTILNGILDYMAQNEEYIGWTAWAAGPFWGPNSPCCTDSKQWGSLEPGSKAANGGPSLYDTVWVPVIQKKVPAELQWSGIASVNGGKLEKKA</sequence>
<organism evidence="9 10">
    <name type="scientific">Achaetomium macrosporum</name>
    <dbReference type="NCBI Taxonomy" id="79813"/>
    <lineage>
        <taxon>Eukaryota</taxon>
        <taxon>Fungi</taxon>
        <taxon>Dikarya</taxon>
        <taxon>Ascomycota</taxon>
        <taxon>Pezizomycotina</taxon>
        <taxon>Sordariomycetes</taxon>
        <taxon>Sordariomycetidae</taxon>
        <taxon>Sordariales</taxon>
        <taxon>Chaetomiaceae</taxon>
        <taxon>Achaetomium</taxon>
    </lineage>
</organism>
<dbReference type="PANTHER" id="PTHR34142">
    <property type="entry name" value="ENDO-BETA-1,4-GLUCANASE A"/>
    <property type="match status" value="1"/>
</dbReference>
<dbReference type="GO" id="GO:0008810">
    <property type="term" value="F:cellulase activity"/>
    <property type="evidence" value="ECO:0007669"/>
    <property type="project" value="UniProtKB-EC"/>
</dbReference>
<evidence type="ECO:0000256" key="4">
    <source>
        <dbReference type="ARBA" id="ARBA00022801"/>
    </source>
</evidence>